<evidence type="ECO:0000313" key="1">
    <source>
        <dbReference type="EMBL" id="MPC68447.1"/>
    </source>
</evidence>
<dbReference type="AlphaFoldDB" id="A0A5B7HGN3"/>
<organism evidence="1 2">
    <name type="scientific">Portunus trituberculatus</name>
    <name type="common">Swimming crab</name>
    <name type="synonym">Neptunus trituberculatus</name>
    <dbReference type="NCBI Taxonomy" id="210409"/>
    <lineage>
        <taxon>Eukaryota</taxon>
        <taxon>Metazoa</taxon>
        <taxon>Ecdysozoa</taxon>
        <taxon>Arthropoda</taxon>
        <taxon>Crustacea</taxon>
        <taxon>Multicrustacea</taxon>
        <taxon>Malacostraca</taxon>
        <taxon>Eumalacostraca</taxon>
        <taxon>Eucarida</taxon>
        <taxon>Decapoda</taxon>
        <taxon>Pleocyemata</taxon>
        <taxon>Brachyura</taxon>
        <taxon>Eubrachyura</taxon>
        <taxon>Portunoidea</taxon>
        <taxon>Portunidae</taxon>
        <taxon>Portuninae</taxon>
        <taxon>Portunus</taxon>
    </lineage>
</organism>
<accession>A0A5B7HGN3</accession>
<dbReference type="EMBL" id="VSRR010027861">
    <property type="protein sequence ID" value="MPC68447.1"/>
    <property type="molecule type" value="Genomic_DNA"/>
</dbReference>
<comment type="caution">
    <text evidence="1">The sequence shown here is derived from an EMBL/GenBank/DDBJ whole genome shotgun (WGS) entry which is preliminary data.</text>
</comment>
<protein>
    <submittedName>
        <fullName evidence="1">Uncharacterized protein</fullName>
    </submittedName>
</protein>
<proteinExistence type="predicted"/>
<name>A0A5B7HGN3_PORTR</name>
<dbReference type="Proteomes" id="UP000324222">
    <property type="component" value="Unassembled WGS sequence"/>
</dbReference>
<sequence length="127" mass="13505">MYSCLASWHAVECFNQALWCPCVVQTATFRRGRVMQCARGGKQGEGVTAAWGIGGPAAAAAASTVVEAVLSAPTMLRQSGRTPLLPAHSFGYHDNQHTTPPLIYADPWRPAEYTWGDGSGSGSQKPL</sequence>
<keyword evidence="2" id="KW-1185">Reference proteome</keyword>
<evidence type="ECO:0000313" key="2">
    <source>
        <dbReference type="Proteomes" id="UP000324222"/>
    </source>
</evidence>
<gene>
    <name evidence="1" type="ORF">E2C01_062650</name>
</gene>
<reference evidence="1 2" key="1">
    <citation type="submission" date="2019-05" db="EMBL/GenBank/DDBJ databases">
        <title>Another draft genome of Portunus trituberculatus and its Hox gene families provides insights of decapod evolution.</title>
        <authorList>
            <person name="Jeong J.-H."/>
            <person name="Song I."/>
            <person name="Kim S."/>
            <person name="Choi T."/>
            <person name="Kim D."/>
            <person name="Ryu S."/>
            <person name="Kim W."/>
        </authorList>
    </citation>
    <scope>NUCLEOTIDE SEQUENCE [LARGE SCALE GENOMIC DNA]</scope>
    <source>
        <tissue evidence="1">Muscle</tissue>
    </source>
</reference>